<dbReference type="Proteomes" id="UP000199459">
    <property type="component" value="Unassembled WGS sequence"/>
</dbReference>
<name>A0A1H8B1Q9_9PROT</name>
<gene>
    <name evidence="7" type="ORF">SAMN05216325_10260</name>
</gene>
<evidence type="ECO:0000256" key="1">
    <source>
        <dbReference type="ARBA" id="ARBA00004236"/>
    </source>
</evidence>
<evidence type="ECO:0000256" key="5">
    <source>
        <dbReference type="ARBA" id="ARBA00023136"/>
    </source>
</evidence>
<evidence type="ECO:0000259" key="6">
    <source>
        <dbReference type="Pfam" id="PF00535"/>
    </source>
</evidence>
<comment type="subcellular location">
    <subcellularLocation>
        <location evidence="1">Cell membrane</location>
    </subcellularLocation>
</comment>
<evidence type="ECO:0000256" key="4">
    <source>
        <dbReference type="ARBA" id="ARBA00022679"/>
    </source>
</evidence>
<dbReference type="InterPro" id="IPR029044">
    <property type="entry name" value="Nucleotide-diphossugar_trans"/>
</dbReference>
<evidence type="ECO:0000313" key="7">
    <source>
        <dbReference type="EMBL" id="SEM76850.1"/>
    </source>
</evidence>
<dbReference type="OrthoDB" id="5291101at2"/>
<accession>A0A1H8B1Q9</accession>
<dbReference type="GO" id="GO:0005886">
    <property type="term" value="C:plasma membrane"/>
    <property type="evidence" value="ECO:0007669"/>
    <property type="project" value="UniProtKB-SubCell"/>
</dbReference>
<evidence type="ECO:0000256" key="3">
    <source>
        <dbReference type="ARBA" id="ARBA00022676"/>
    </source>
</evidence>
<dbReference type="STRING" id="917.SAMN05216326_11558"/>
<dbReference type="AlphaFoldDB" id="A0A1H8B1Q9"/>
<dbReference type="InterPro" id="IPR026461">
    <property type="entry name" value="Trfase_2_rSAM/seldom_assoc"/>
</dbReference>
<feature type="domain" description="Glycosyltransferase 2-like" evidence="6">
    <location>
        <begin position="5"/>
        <end position="151"/>
    </location>
</feature>
<dbReference type="GO" id="GO:0016757">
    <property type="term" value="F:glycosyltransferase activity"/>
    <property type="evidence" value="ECO:0007669"/>
    <property type="project" value="UniProtKB-KW"/>
</dbReference>
<dbReference type="InterPro" id="IPR001173">
    <property type="entry name" value="Glyco_trans_2-like"/>
</dbReference>
<dbReference type="Gene3D" id="3.90.550.10">
    <property type="entry name" value="Spore Coat Polysaccharide Biosynthesis Protein SpsA, Chain A"/>
    <property type="match status" value="1"/>
</dbReference>
<organism evidence="7 8">
    <name type="scientific">Nitrosomonas marina</name>
    <dbReference type="NCBI Taxonomy" id="917"/>
    <lineage>
        <taxon>Bacteria</taxon>
        <taxon>Pseudomonadati</taxon>
        <taxon>Pseudomonadota</taxon>
        <taxon>Betaproteobacteria</taxon>
        <taxon>Nitrosomonadales</taxon>
        <taxon>Nitrosomonadaceae</taxon>
        <taxon>Nitrosomonas</taxon>
    </lineage>
</organism>
<reference evidence="7 8" key="1">
    <citation type="submission" date="2016-10" db="EMBL/GenBank/DDBJ databases">
        <authorList>
            <person name="de Groot N.N."/>
        </authorList>
    </citation>
    <scope>NUCLEOTIDE SEQUENCE [LARGE SCALE GENOMIC DNA]</scope>
    <source>
        <strain evidence="7 8">Nm22</strain>
    </source>
</reference>
<protein>
    <submittedName>
        <fullName evidence="7">Transferase 2, rSAM/selenodomain-associated</fullName>
    </submittedName>
</protein>
<dbReference type="NCBIfam" id="TIGR04283">
    <property type="entry name" value="glyco_like_mftF"/>
    <property type="match status" value="1"/>
</dbReference>
<keyword evidence="2" id="KW-1003">Cell membrane</keyword>
<dbReference type="Pfam" id="PF00535">
    <property type="entry name" value="Glycos_transf_2"/>
    <property type="match status" value="1"/>
</dbReference>
<evidence type="ECO:0000256" key="2">
    <source>
        <dbReference type="ARBA" id="ARBA00022475"/>
    </source>
</evidence>
<dbReference type="SUPFAM" id="SSF53448">
    <property type="entry name" value="Nucleotide-diphospho-sugar transferases"/>
    <property type="match status" value="1"/>
</dbReference>
<dbReference type="RefSeq" id="WP_090627364.1">
    <property type="nucleotide sequence ID" value="NZ_FOCP01000002.1"/>
</dbReference>
<dbReference type="PANTHER" id="PTHR43646:SF2">
    <property type="entry name" value="GLYCOSYLTRANSFERASE 2-LIKE DOMAIN-CONTAINING PROTEIN"/>
    <property type="match status" value="1"/>
</dbReference>
<keyword evidence="4 7" id="KW-0808">Transferase</keyword>
<dbReference type="EMBL" id="FOCP01000002">
    <property type="protein sequence ID" value="SEM76850.1"/>
    <property type="molecule type" value="Genomic_DNA"/>
</dbReference>
<proteinExistence type="predicted"/>
<evidence type="ECO:0000313" key="8">
    <source>
        <dbReference type="Proteomes" id="UP000199459"/>
    </source>
</evidence>
<sequence length="224" mass="25317">MPDFSVIIPCYRDEKKLHSLLNQLQHLPKCVNEIIVADGASSIACRDICNAGGARWLPCLPCRGQQLSAAAAIAQGDVLWFLHADARISDNAFTAMKDALQRGAIGGYFTFRFDVPRQWPARILEPAIALRCRFGVPYGDQGLFILRKSYFAAGGHAPWPLFEEVPLVHGARRLGNFAALSEHIFVDSRRWQRDGWWRRTWYNRKLALKFACGTTPDVLAERYQ</sequence>
<keyword evidence="3" id="KW-0328">Glycosyltransferase</keyword>
<dbReference type="PANTHER" id="PTHR43646">
    <property type="entry name" value="GLYCOSYLTRANSFERASE"/>
    <property type="match status" value="1"/>
</dbReference>
<keyword evidence="5" id="KW-0472">Membrane</keyword>